<dbReference type="GO" id="GO:0051539">
    <property type="term" value="F:4 iron, 4 sulfur cluster binding"/>
    <property type="evidence" value="ECO:0007669"/>
    <property type="project" value="UniProtKB-KW"/>
</dbReference>
<dbReference type="RefSeq" id="WP_218113107.1">
    <property type="nucleotide sequence ID" value="NZ_CP065383.1"/>
</dbReference>
<evidence type="ECO:0000256" key="5">
    <source>
        <dbReference type="ARBA" id="ARBA00023014"/>
    </source>
</evidence>
<name>A0A7T1AL51_ATRLM</name>
<keyword evidence="4" id="KW-0408">Iron</keyword>
<evidence type="ECO:0000313" key="7">
    <source>
        <dbReference type="Proteomes" id="UP000594463"/>
    </source>
</evidence>
<dbReference type="SUPFAM" id="SSF51905">
    <property type="entry name" value="FAD/NAD(P)-binding domain"/>
    <property type="match status" value="1"/>
</dbReference>
<dbReference type="EMBL" id="CP065383">
    <property type="protein sequence ID" value="QPM67938.1"/>
    <property type="molecule type" value="Genomic_DNA"/>
</dbReference>
<dbReference type="Proteomes" id="UP000594463">
    <property type="component" value="Chromosome"/>
</dbReference>
<dbReference type="Pfam" id="PF12831">
    <property type="entry name" value="FAD_oxidored"/>
    <property type="match status" value="1"/>
</dbReference>
<evidence type="ECO:0000256" key="2">
    <source>
        <dbReference type="ARBA" id="ARBA00022723"/>
    </source>
</evidence>
<dbReference type="GO" id="GO:0043917">
    <property type="term" value="F:ribose 1,5-bisphosphate isomerase activity"/>
    <property type="evidence" value="ECO:0007669"/>
    <property type="project" value="UniProtKB-EC"/>
</dbReference>
<dbReference type="EC" id="5.3.1.29" evidence="6"/>
<dbReference type="AlphaFoldDB" id="A0A7T1AL51"/>
<organism evidence="6 7">
    <name type="scientific">Atribacter laminatus</name>
    <dbReference type="NCBI Taxonomy" id="2847778"/>
    <lineage>
        <taxon>Bacteria</taxon>
        <taxon>Pseudomonadati</taxon>
        <taxon>Atribacterota</taxon>
        <taxon>Atribacteria</taxon>
        <taxon>Atribacterales</taxon>
        <taxon>Atribacteraceae</taxon>
        <taxon>Atribacter</taxon>
    </lineage>
</organism>
<dbReference type="GO" id="GO:0046872">
    <property type="term" value="F:metal ion binding"/>
    <property type="evidence" value="ECO:0007669"/>
    <property type="project" value="UniProtKB-KW"/>
</dbReference>
<keyword evidence="6" id="KW-0413">Isomerase</keyword>
<dbReference type="PANTHER" id="PTHR43498">
    <property type="entry name" value="FERREDOXIN:COB-COM HETERODISULFIDE REDUCTASE SUBUNIT A"/>
    <property type="match status" value="1"/>
</dbReference>
<dbReference type="GO" id="GO:0016491">
    <property type="term" value="F:oxidoreductase activity"/>
    <property type="evidence" value="ECO:0007669"/>
    <property type="project" value="UniProtKB-KW"/>
</dbReference>
<evidence type="ECO:0000256" key="3">
    <source>
        <dbReference type="ARBA" id="ARBA00023002"/>
    </source>
</evidence>
<dbReference type="PANTHER" id="PTHR43498:SF1">
    <property type="entry name" value="COB--COM HETERODISULFIDE REDUCTASE IRON-SULFUR SUBUNIT A"/>
    <property type="match status" value="1"/>
</dbReference>
<keyword evidence="1" id="KW-0004">4Fe-4S</keyword>
<dbReference type="Gene3D" id="3.50.50.60">
    <property type="entry name" value="FAD/NAD(P)-binding domain"/>
    <property type="match status" value="1"/>
</dbReference>
<dbReference type="KEGG" id="alam:RT761_01151"/>
<proteinExistence type="predicted"/>
<keyword evidence="7" id="KW-1185">Reference proteome</keyword>
<keyword evidence="2" id="KW-0479">Metal-binding</keyword>
<keyword evidence="3" id="KW-0560">Oxidoreductase</keyword>
<keyword evidence="5" id="KW-0411">Iron-sulfur</keyword>
<evidence type="ECO:0000313" key="6">
    <source>
        <dbReference type="EMBL" id="QPM67938.1"/>
    </source>
</evidence>
<sequence length="442" mass="48617">MYGIYEEKDVVVVGGGVAGLSAAISAARNGAKTLLIERNGILGGTATMGLMAVFMGFDRHTIGGVAVEFLENMKKLEGAIEGEYYAVFDPEVFKEVAFEMVDSAGVDLHLHTIMDDVIVKNDRIEGLITKSRLKHQVVLANSIIDTTGDADIAFSAGVAFEKGEGAEKITQPVTLIFKMGNVQIKELFQYIQNNPDEFTKGKYQTIASIVKEKPFFIAPGLFSLIKEARQRGDLQLDHNLIVLCSTPRPNEVLINATRSLKVDGTNQNDLTRAEIETRKQMTSVIKFLKKYVVGFSNSYLIESACSIGVRETRRIIGEYILNESDILNDKSFSDAIARNFFPMDVHGPSSDPEGHFWESPSETYQIPFRCLIPREFSNLLIAGRCISTTHFAQGSTRSMPCCMATGQAAGTAAALIVKKNIKTKELDIKLLQKTLIDQGVII</sequence>
<protein>
    <submittedName>
        <fullName evidence="6">Thiazole biosynthetic enzyme</fullName>
        <ecNumber evidence="6">5.3.1.29</ecNumber>
    </submittedName>
</protein>
<reference evidence="6 7" key="1">
    <citation type="journal article" date="2021" name="Nat. Commun.">
        <title>Isolation of a member of the candidate phylum Atribacteria reveals a unique cell membrane structure.</title>
        <authorList>
            <person name="Taiki K."/>
            <person name="Nobu M.K."/>
            <person name="Kusada H."/>
            <person name="Meng X.-Y."/>
            <person name="Hosoki N."/>
            <person name="Uematsu K."/>
            <person name="Yoshioka H."/>
            <person name="Kamagata Y."/>
            <person name="Tamaki H."/>
        </authorList>
    </citation>
    <scope>NUCLEOTIDE SEQUENCE [LARGE SCALE GENOMIC DNA]</scope>
    <source>
        <strain evidence="6 7">RT761</strain>
    </source>
</reference>
<gene>
    <name evidence="6" type="ORF">RT761_01151</name>
</gene>
<dbReference type="InterPro" id="IPR039650">
    <property type="entry name" value="HdrA-like"/>
</dbReference>
<evidence type="ECO:0000256" key="4">
    <source>
        <dbReference type="ARBA" id="ARBA00023004"/>
    </source>
</evidence>
<accession>A0A7T1AL51</accession>
<dbReference type="InterPro" id="IPR036188">
    <property type="entry name" value="FAD/NAD-bd_sf"/>
</dbReference>
<evidence type="ECO:0000256" key="1">
    <source>
        <dbReference type="ARBA" id="ARBA00022485"/>
    </source>
</evidence>